<keyword evidence="2" id="KW-1185">Reference proteome</keyword>
<sequence length="80" mass="9181">MSRIPCPYAVQRAGSEGAWLPGWFGIDRITGHAAHFATWDEALQFVKRYQTIDHSRMQWGMVPRWEGLDLEAVAREGMYA</sequence>
<evidence type="ECO:0000313" key="1">
    <source>
        <dbReference type="EMBL" id="MDN4598855.1"/>
    </source>
</evidence>
<dbReference type="EMBL" id="JAROCB010000005">
    <property type="protein sequence ID" value="MDN4598855.1"/>
    <property type="molecule type" value="Genomic_DNA"/>
</dbReference>
<dbReference type="RefSeq" id="WP_301220205.1">
    <property type="nucleotide sequence ID" value="NZ_JAROCB010000005.1"/>
</dbReference>
<organism evidence="1 2">
    <name type="scientific">Leifsonia virtsii</name>
    <dbReference type="NCBI Taxonomy" id="3035915"/>
    <lineage>
        <taxon>Bacteria</taxon>
        <taxon>Bacillati</taxon>
        <taxon>Actinomycetota</taxon>
        <taxon>Actinomycetes</taxon>
        <taxon>Micrococcales</taxon>
        <taxon>Microbacteriaceae</taxon>
        <taxon>Leifsonia</taxon>
    </lineage>
</organism>
<name>A0ABT8J1C4_9MICO</name>
<evidence type="ECO:0000313" key="2">
    <source>
        <dbReference type="Proteomes" id="UP001174210"/>
    </source>
</evidence>
<proteinExistence type="predicted"/>
<dbReference type="Proteomes" id="UP001174210">
    <property type="component" value="Unassembled WGS sequence"/>
</dbReference>
<accession>A0ABT8J1C4</accession>
<comment type="caution">
    <text evidence="1">The sequence shown here is derived from an EMBL/GenBank/DDBJ whole genome shotgun (WGS) entry which is preliminary data.</text>
</comment>
<reference evidence="1" key="1">
    <citation type="submission" date="2023-03" db="EMBL/GenBank/DDBJ databases">
        <title>MT1 and MT2 Draft Genomes of Novel Species.</title>
        <authorList>
            <person name="Venkateswaran K."/>
        </authorList>
    </citation>
    <scope>NUCLEOTIDE SEQUENCE</scope>
    <source>
        <strain evidence="1">F6_8S_P_1A</strain>
    </source>
</reference>
<protein>
    <submittedName>
        <fullName evidence="1">Uncharacterized protein</fullName>
    </submittedName>
</protein>
<gene>
    <name evidence="1" type="ORF">P5G59_17000</name>
</gene>